<dbReference type="InterPro" id="IPR016162">
    <property type="entry name" value="Ald_DH_N"/>
</dbReference>
<organism evidence="6 7">
    <name type="scientific">Rhodococcus jostii</name>
    <dbReference type="NCBI Taxonomy" id="132919"/>
    <lineage>
        <taxon>Bacteria</taxon>
        <taxon>Bacillati</taxon>
        <taxon>Actinomycetota</taxon>
        <taxon>Actinomycetes</taxon>
        <taxon>Mycobacteriales</taxon>
        <taxon>Nocardiaceae</taxon>
        <taxon>Rhodococcus</taxon>
    </lineage>
</organism>
<dbReference type="PANTHER" id="PTHR11699">
    <property type="entry name" value="ALDEHYDE DEHYDROGENASE-RELATED"/>
    <property type="match status" value="1"/>
</dbReference>
<proteinExistence type="inferred from homology"/>
<comment type="similarity">
    <text evidence="1 4">Belongs to the aldehyde dehydrogenase family.</text>
</comment>
<feature type="active site" evidence="3">
    <location>
        <position position="318"/>
    </location>
</feature>
<evidence type="ECO:0000259" key="5">
    <source>
        <dbReference type="Pfam" id="PF00171"/>
    </source>
</evidence>
<name>A0A1H5FNG9_RHOJO</name>
<dbReference type="Proteomes" id="UP000183407">
    <property type="component" value="Unassembled WGS sequence"/>
</dbReference>
<dbReference type="FunFam" id="3.40.309.10:FF:000012">
    <property type="entry name" value="Betaine aldehyde dehydrogenase"/>
    <property type="match status" value="1"/>
</dbReference>
<dbReference type="Gene3D" id="3.40.309.10">
    <property type="entry name" value="Aldehyde Dehydrogenase, Chain A, domain 2"/>
    <property type="match status" value="1"/>
</dbReference>
<dbReference type="InterPro" id="IPR015590">
    <property type="entry name" value="Aldehyde_DH_dom"/>
</dbReference>
<sequence length="545" mass="58399">MTGDTFWVYRGFRRQHDEAHIDAKRVLQKPDSITDSFTPIEEDMMTAVVHSPAGLDPRVVDFVSSPKRMFVDGRWVDSASGRTFETVDPATGQVITTVPHAGIEDVDRAVAVARRAFESGPWRSLTPAERQRILWKIGEGILARADQFAQLESIDNGKSVAVAKAVDVTWAAEIFFYYAGWATKIEGRTIPVSVPWAPGARFHAFTTREPVGVCAQIIPWNFPLVMAAFKVAPALTCANTMILKPAEQTPLTALLLAEVIAEAGVPDGVFNVLTGFGDIGAALSSHDDVDKVAFTGSTEVGKKIVNAASGNLKKVSLELGGKSPQVIFSDADLEAAIPGVASGFLFNHGQACTAGTRLLVEDRIFDEFTSGVADFAKSQKIGPGLDPTNDIGPLISAEQLGKVTGYIDAGLADGARALSGGRRHGDTGYYVEPTLLVDVNRDFSVYQEEIFGPVAVAVPFNRDEGIRAAANDTPYGLAASVWTRDVSRAHEVAAEIKAGTVWVNCHNAFDTALPFGGYKQSGWGRELGEGAIGEYTQTKSVNIAL</sequence>
<dbReference type="InterPro" id="IPR016163">
    <property type="entry name" value="Ald_DH_C"/>
</dbReference>
<evidence type="ECO:0000256" key="3">
    <source>
        <dbReference type="PROSITE-ProRule" id="PRU10007"/>
    </source>
</evidence>
<evidence type="ECO:0000313" key="7">
    <source>
        <dbReference type="Proteomes" id="UP000183407"/>
    </source>
</evidence>
<evidence type="ECO:0000256" key="1">
    <source>
        <dbReference type="ARBA" id="ARBA00009986"/>
    </source>
</evidence>
<protein>
    <submittedName>
        <fullName evidence="6">Acyl-CoA reductase</fullName>
    </submittedName>
</protein>
<dbReference type="InterPro" id="IPR016161">
    <property type="entry name" value="Ald_DH/histidinol_DH"/>
</dbReference>
<dbReference type="InterPro" id="IPR016160">
    <property type="entry name" value="Ald_DH_CS_CYS"/>
</dbReference>
<accession>A0A1H5FNG9</accession>
<evidence type="ECO:0000256" key="4">
    <source>
        <dbReference type="RuleBase" id="RU003345"/>
    </source>
</evidence>
<reference evidence="7" key="1">
    <citation type="submission" date="2016-10" db="EMBL/GenBank/DDBJ databases">
        <authorList>
            <person name="Varghese N."/>
        </authorList>
    </citation>
    <scope>NUCLEOTIDE SEQUENCE [LARGE SCALE GENOMIC DNA]</scope>
    <source>
        <strain evidence="7">DSM 44719</strain>
    </source>
</reference>
<dbReference type="GO" id="GO:0016620">
    <property type="term" value="F:oxidoreductase activity, acting on the aldehyde or oxo group of donors, NAD or NADP as acceptor"/>
    <property type="evidence" value="ECO:0007669"/>
    <property type="project" value="InterPro"/>
</dbReference>
<dbReference type="AlphaFoldDB" id="A0A1H5FNG9"/>
<feature type="domain" description="Aldehyde dehydrogenase" evidence="5">
    <location>
        <begin position="75"/>
        <end position="541"/>
    </location>
</feature>
<dbReference type="InterPro" id="IPR029510">
    <property type="entry name" value="Ald_DH_CS_GLU"/>
</dbReference>
<dbReference type="FunFam" id="3.40.605.10:FF:000007">
    <property type="entry name" value="NAD/NADP-dependent betaine aldehyde dehydrogenase"/>
    <property type="match status" value="1"/>
</dbReference>
<dbReference type="EMBL" id="FNTL01000004">
    <property type="protein sequence ID" value="SEE04861.1"/>
    <property type="molecule type" value="Genomic_DNA"/>
</dbReference>
<dbReference type="Pfam" id="PF00171">
    <property type="entry name" value="Aldedh"/>
    <property type="match status" value="1"/>
</dbReference>
<dbReference type="PROSITE" id="PS00070">
    <property type="entry name" value="ALDEHYDE_DEHYDR_CYS"/>
    <property type="match status" value="1"/>
</dbReference>
<dbReference type="Gene3D" id="3.40.605.10">
    <property type="entry name" value="Aldehyde Dehydrogenase, Chain A, domain 1"/>
    <property type="match status" value="1"/>
</dbReference>
<dbReference type="PROSITE" id="PS00687">
    <property type="entry name" value="ALDEHYDE_DEHYDR_GLU"/>
    <property type="match status" value="1"/>
</dbReference>
<dbReference type="SUPFAM" id="SSF53720">
    <property type="entry name" value="ALDH-like"/>
    <property type="match status" value="1"/>
</dbReference>
<evidence type="ECO:0000256" key="2">
    <source>
        <dbReference type="ARBA" id="ARBA00023002"/>
    </source>
</evidence>
<keyword evidence="2 4" id="KW-0560">Oxidoreductase</keyword>
<dbReference type="FunFam" id="3.40.605.10:FF:000026">
    <property type="entry name" value="Aldehyde dehydrogenase, putative"/>
    <property type="match status" value="1"/>
</dbReference>
<evidence type="ECO:0000313" key="6">
    <source>
        <dbReference type="EMBL" id="SEE04861.1"/>
    </source>
</evidence>
<gene>
    <name evidence="6" type="ORF">SAMN04490220_6471</name>
</gene>